<keyword evidence="6" id="KW-0769">Symport</keyword>
<dbReference type="InterPro" id="IPR001734">
    <property type="entry name" value="Na/solute_symporter"/>
</dbReference>
<feature type="transmembrane region" description="Helical" evidence="14">
    <location>
        <begin position="307"/>
        <end position="331"/>
    </location>
</feature>
<evidence type="ECO:0000256" key="6">
    <source>
        <dbReference type="ARBA" id="ARBA00022847"/>
    </source>
</evidence>
<dbReference type="Proteomes" id="UP000298616">
    <property type="component" value="Chromosome"/>
</dbReference>
<feature type="transmembrane region" description="Helical" evidence="14">
    <location>
        <begin position="581"/>
        <end position="597"/>
    </location>
</feature>
<evidence type="ECO:0000313" key="16">
    <source>
        <dbReference type="Proteomes" id="UP000298616"/>
    </source>
</evidence>
<feature type="transmembrane region" description="Helical" evidence="14">
    <location>
        <begin position="172"/>
        <end position="187"/>
    </location>
</feature>
<feature type="transmembrane region" description="Helical" evidence="14">
    <location>
        <begin position="6"/>
        <end position="25"/>
    </location>
</feature>
<feature type="transmembrane region" description="Helical" evidence="14">
    <location>
        <begin position="123"/>
        <end position="144"/>
    </location>
</feature>
<dbReference type="PANTHER" id="PTHR48086">
    <property type="entry name" value="SODIUM/PROLINE SYMPORTER-RELATED"/>
    <property type="match status" value="1"/>
</dbReference>
<evidence type="ECO:0000256" key="7">
    <source>
        <dbReference type="ARBA" id="ARBA00022989"/>
    </source>
</evidence>
<proteinExistence type="inferred from homology"/>
<evidence type="ECO:0000256" key="13">
    <source>
        <dbReference type="RuleBase" id="RU362091"/>
    </source>
</evidence>
<evidence type="ECO:0000256" key="2">
    <source>
        <dbReference type="ARBA" id="ARBA00006434"/>
    </source>
</evidence>
<dbReference type="CDD" id="cd11477">
    <property type="entry name" value="SLC5sbd_u1"/>
    <property type="match status" value="1"/>
</dbReference>
<dbReference type="InterPro" id="IPR050277">
    <property type="entry name" value="Sodium:Solute_Symporter"/>
</dbReference>
<comment type="catalytic activity">
    <reaction evidence="12">
        <text>L-proline(in) + Na(+)(in) = L-proline(out) + Na(+)(out)</text>
        <dbReference type="Rhea" id="RHEA:28967"/>
        <dbReference type="ChEBI" id="CHEBI:29101"/>
        <dbReference type="ChEBI" id="CHEBI:60039"/>
    </reaction>
</comment>
<dbReference type="PANTHER" id="PTHR48086:SF3">
    <property type="entry name" value="SODIUM_PROLINE SYMPORTER"/>
    <property type="match status" value="1"/>
</dbReference>
<feature type="transmembrane region" description="Helical" evidence="14">
    <location>
        <begin position="489"/>
        <end position="509"/>
    </location>
</feature>
<dbReference type="OrthoDB" id="9761931at2"/>
<comment type="subcellular location">
    <subcellularLocation>
        <location evidence="1">Cell membrane</location>
        <topology evidence="1">Multi-pass membrane protein</topology>
    </subcellularLocation>
</comment>
<evidence type="ECO:0000256" key="10">
    <source>
        <dbReference type="ARBA" id="ARBA00023136"/>
    </source>
</evidence>
<dbReference type="KEGG" id="fpf:DCC35_19505"/>
<dbReference type="GO" id="GO:0005298">
    <property type="term" value="F:proline:sodium symporter activity"/>
    <property type="evidence" value="ECO:0007669"/>
    <property type="project" value="TreeGrafter"/>
</dbReference>
<evidence type="ECO:0000256" key="4">
    <source>
        <dbReference type="ARBA" id="ARBA00022475"/>
    </source>
</evidence>
<sequence>MSLSLIDIVIIFTYIAGIVFLGFYISKKASTDLQSYFLGGNKLKWYYLGLSNASGMFDISGTMWTVSILFVYGLKSAWIPWLWPVWNQVFIFVFLAIWLRRSNVMTGAQWITFRFGDGEGSRLSHIIIVIFAVVSVIGFMAYFFEGIGKFCTAILPWDLAFSINGFEISSEQSYGLIVCSVTTLYTVKGGMYSVVATEILQFLIMTVSCFVVGYIGYTTVTGAEIDAAVPPGWKDLLFGWELDLDWSNTNLPDVNKKIESDGFSMFGTLFMMMLFKGIFSSIAGPVPSYDMQRVLSARKPSEAAKMSFTTIWVMYIPRYLMIAGFAVLALVHLAPEFKAMGGNIDFERTLPLAINKFVPDGFKGLLLAGFLSAFMGTFSAFINSAPAYIVNDIYKKYINPNASDKKYVRLSILSSILLATIGIVFGFNVNSLNELTLWITSALYGGYVAANMLKWIWWRFTGYGYFWGMLFGLIASTVKLFVFPEIVDIYVFPIIFAFSLLGAIIGTYMKPLENREAVKEYYRRTKPWGFWGPIKKEVMAENPDFEPNKNLKRDAVNILVGIVWQMAQVVLPIYFIIRENYKALVWVIIFIVTTWILKKNWWDKLKDVDDEEYIKS</sequence>
<dbReference type="GO" id="GO:0015824">
    <property type="term" value="P:proline transport"/>
    <property type="evidence" value="ECO:0007669"/>
    <property type="project" value="TreeGrafter"/>
</dbReference>
<gene>
    <name evidence="15" type="ORF">DCC35_19505</name>
</gene>
<evidence type="ECO:0000256" key="5">
    <source>
        <dbReference type="ARBA" id="ARBA00022692"/>
    </source>
</evidence>
<dbReference type="RefSeq" id="WP_137092355.1">
    <property type="nucleotide sequence ID" value="NZ_CP028923.1"/>
</dbReference>
<keyword evidence="4" id="KW-1003">Cell membrane</keyword>
<keyword evidence="7 14" id="KW-1133">Transmembrane helix</keyword>
<keyword evidence="16" id="KW-1185">Reference proteome</keyword>
<dbReference type="Pfam" id="PF00474">
    <property type="entry name" value="SSF"/>
    <property type="match status" value="1"/>
</dbReference>
<keyword evidence="11" id="KW-0739">Sodium transport</keyword>
<evidence type="ECO:0000256" key="3">
    <source>
        <dbReference type="ARBA" id="ARBA00022448"/>
    </source>
</evidence>
<evidence type="ECO:0000256" key="14">
    <source>
        <dbReference type="SAM" id="Phobius"/>
    </source>
</evidence>
<feature type="transmembrane region" description="Helical" evidence="14">
    <location>
        <begin position="410"/>
        <end position="429"/>
    </location>
</feature>
<feature type="transmembrane region" description="Helical" evidence="14">
    <location>
        <begin position="435"/>
        <end position="453"/>
    </location>
</feature>
<keyword evidence="9" id="KW-0406">Ion transport</keyword>
<keyword evidence="3" id="KW-0813">Transport</keyword>
<keyword evidence="10 14" id="KW-0472">Membrane</keyword>
<name>A0A4D7JW70_9BACT</name>
<evidence type="ECO:0000256" key="12">
    <source>
        <dbReference type="ARBA" id="ARBA00033708"/>
    </source>
</evidence>
<feature type="transmembrane region" description="Helical" evidence="14">
    <location>
        <begin position="45"/>
        <end position="72"/>
    </location>
</feature>
<feature type="transmembrane region" description="Helical" evidence="14">
    <location>
        <begin position="555"/>
        <end position="575"/>
    </location>
</feature>
<protein>
    <submittedName>
        <fullName evidence="15">Sodium:solute symporter</fullName>
    </submittedName>
</protein>
<reference evidence="15 16" key="1">
    <citation type="submission" date="2018-04" db="EMBL/GenBank/DDBJ databases">
        <title>Complete genome uncultured novel isolate.</title>
        <authorList>
            <person name="Merlino G."/>
        </authorList>
    </citation>
    <scope>NUCLEOTIDE SEQUENCE [LARGE SCALE GENOMIC DNA]</scope>
    <source>
        <strain evidence="16">R1DC9</strain>
    </source>
</reference>
<feature type="transmembrane region" description="Helical" evidence="14">
    <location>
        <begin position="199"/>
        <end position="217"/>
    </location>
</feature>
<dbReference type="PROSITE" id="PS50283">
    <property type="entry name" value="NA_SOLUT_SYMP_3"/>
    <property type="match status" value="1"/>
</dbReference>
<evidence type="ECO:0000256" key="1">
    <source>
        <dbReference type="ARBA" id="ARBA00004651"/>
    </source>
</evidence>
<evidence type="ECO:0000313" key="15">
    <source>
        <dbReference type="EMBL" id="QCK16762.1"/>
    </source>
</evidence>
<evidence type="ECO:0000256" key="8">
    <source>
        <dbReference type="ARBA" id="ARBA00023053"/>
    </source>
</evidence>
<dbReference type="InterPro" id="IPR038377">
    <property type="entry name" value="Na/Glc_symporter_sf"/>
</dbReference>
<dbReference type="GO" id="GO:0005886">
    <property type="term" value="C:plasma membrane"/>
    <property type="evidence" value="ECO:0007669"/>
    <property type="project" value="UniProtKB-SubCell"/>
</dbReference>
<evidence type="ECO:0000256" key="11">
    <source>
        <dbReference type="ARBA" id="ARBA00023201"/>
    </source>
</evidence>
<dbReference type="EMBL" id="CP028923">
    <property type="protein sequence ID" value="QCK16762.1"/>
    <property type="molecule type" value="Genomic_DNA"/>
</dbReference>
<feature type="transmembrane region" description="Helical" evidence="14">
    <location>
        <begin position="263"/>
        <end position="286"/>
    </location>
</feature>
<dbReference type="AlphaFoldDB" id="A0A4D7JW70"/>
<dbReference type="Gene3D" id="1.20.1730.10">
    <property type="entry name" value="Sodium/glucose cotransporter"/>
    <property type="match status" value="1"/>
</dbReference>
<dbReference type="GO" id="GO:0015193">
    <property type="term" value="F:L-proline transmembrane transporter activity"/>
    <property type="evidence" value="ECO:0007669"/>
    <property type="project" value="TreeGrafter"/>
</dbReference>
<organism evidence="15 16">
    <name type="scientific">Mangrovivirga cuniculi</name>
    <dbReference type="NCBI Taxonomy" id="2715131"/>
    <lineage>
        <taxon>Bacteria</taxon>
        <taxon>Pseudomonadati</taxon>
        <taxon>Bacteroidota</taxon>
        <taxon>Cytophagia</taxon>
        <taxon>Cytophagales</taxon>
        <taxon>Mangrovivirgaceae</taxon>
        <taxon>Mangrovivirga</taxon>
    </lineage>
</organism>
<evidence type="ECO:0000256" key="9">
    <source>
        <dbReference type="ARBA" id="ARBA00023065"/>
    </source>
</evidence>
<feature type="transmembrane region" description="Helical" evidence="14">
    <location>
        <begin position="365"/>
        <end position="389"/>
    </location>
</feature>
<keyword evidence="5 14" id="KW-0812">Transmembrane</keyword>
<accession>A0A4D7JW70</accession>
<feature type="transmembrane region" description="Helical" evidence="14">
    <location>
        <begin position="78"/>
        <end position="99"/>
    </location>
</feature>
<feature type="transmembrane region" description="Helical" evidence="14">
    <location>
        <begin position="465"/>
        <end position="483"/>
    </location>
</feature>
<comment type="similarity">
    <text evidence="2 13">Belongs to the sodium:solute symporter (SSF) (TC 2.A.21) family.</text>
</comment>
<keyword evidence="8" id="KW-0915">Sodium</keyword>